<dbReference type="InterPro" id="IPR025411">
    <property type="entry name" value="DUF4136"/>
</dbReference>
<evidence type="ECO:0000259" key="2">
    <source>
        <dbReference type="Pfam" id="PF13590"/>
    </source>
</evidence>
<dbReference type="AlphaFoldDB" id="A0A9X0U1M8"/>
<dbReference type="RefSeq" id="WP_183972677.1">
    <property type="nucleotide sequence ID" value="NZ_JACHEB010000001.1"/>
</dbReference>
<name>A0A9X0U1M8_9BACT</name>
<sequence>MRYGLPIVLAGALLLGSPVIALGDNVRTDYNHQTNFSQYHTYSWGKVTTKIPFYTDRIKQEVNLQFQAKGWRLMDSGGAVTVFASDSLHNQQETQTMYDGFGGGWGGGWGWGGWGWGGGWADPGFGQATTTTTNQQTTNLVIDIFESNSKNLLWRGLATADLSDNSSKNAKSMDSDISKMFKGFPPKPNK</sequence>
<dbReference type="EMBL" id="JACHEB010000001">
    <property type="protein sequence ID" value="MBB5326604.1"/>
    <property type="molecule type" value="Genomic_DNA"/>
</dbReference>
<protein>
    <recommendedName>
        <fullName evidence="2">DUF4136 domain-containing protein</fullName>
    </recommendedName>
</protein>
<evidence type="ECO:0000256" key="1">
    <source>
        <dbReference type="SAM" id="MobiDB-lite"/>
    </source>
</evidence>
<keyword evidence="4" id="KW-1185">Reference proteome</keyword>
<gene>
    <name evidence="3" type="ORF">HDF14_000198</name>
</gene>
<feature type="region of interest" description="Disordered" evidence="1">
    <location>
        <begin position="163"/>
        <end position="190"/>
    </location>
</feature>
<dbReference type="Gene3D" id="3.30.160.670">
    <property type="match status" value="1"/>
</dbReference>
<dbReference type="Proteomes" id="UP000535182">
    <property type="component" value="Unassembled WGS sequence"/>
</dbReference>
<reference evidence="3 4" key="1">
    <citation type="submission" date="2020-08" db="EMBL/GenBank/DDBJ databases">
        <title>Genomic Encyclopedia of Type Strains, Phase IV (KMG-V): Genome sequencing to study the core and pangenomes of soil and plant-associated prokaryotes.</title>
        <authorList>
            <person name="Whitman W."/>
        </authorList>
    </citation>
    <scope>NUCLEOTIDE SEQUENCE [LARGE SCALE GENOMIC DNA]</scope>
    <source>
        <strain evidence="3 4">X5P2</strain>
    </source>
</reference>
<proteinExistence type="predicted"/>
<dbReference type="Pfam" id="PF13590">
    <property type="entry name" value="DUF4136"/>
    <property type="match status" value="1"/>
</dbReference>
<organism evidence="3 4">
    <name type="scientific">Tunturiibacter gelidiferens</name>
    <dbReference type="NCBI Taxonomy" id="3069689"/>
    <lineage>
        <taxon>Bacteria</taxon>
        <taxon>Pseudomonadati</taxon>
        <taxon>Acidobacteriota</taxon>
        <taxon>Terriglobia</taxon>
        <taxon>Terriglobales</taxon>
        <taxon>Acidobacteriaceae</taxon>
        <taxon>Tunturiibacter</taxon>
    </lineage>
</organism>
<evidence type="ECO:0000313" key="4">
    <source>
        <dbReference type="Proteomes" id="UP000535182"/>
    </source>
</evidence>
<comment type="caution">
    <text evidence="3">The sequence shown here is derived from an EMBL/GenBank/DDBJ whole genome shotgun (WGS) entry which is preliminary data.</text>
</comment>
<feature type="domain" description="DUF4136" evidence="2">
    <location>
        <begin position="26"/>
        <end position="186"/>
    </location>
</feature>
<accession>A0A9X0U1M8</accession>
<evidence type="ECO:0000313" key="3">
    <source>
        <dbReference type="EMBL" id="MBB5326604.1"/>
    </source>
</evidence>